<evidence type="ECO:0000256" key="1">
    <source>
        <dbReference type="SAM" id="Coils"/>
    </source>
</evidence>
<keyword evidence="1" id="KW-0175">Coiled coil</keyword>
<keyword evidence="3" id="KW-1185">Reference proteome</keyword>
<reference evidence="2 3" key="1">
    <citation type="submission" date="2020-08" db="EMBL/GenBank/DDBJ databases">
        <title>Description of novel Flavobacterium F-408 isolate.</title>
        <authorList>
            <person name="Saticioglu I.B."/>
            <person name="Duman M."/>
            <person name="Altun S."/>
        </authorList>
    </citation>
    <scope>NUCLEOTIDE SEQUENCE [LARGE SCALE GENOMIC DNA]</scope>
    <source>
        <strain evidence="2 3">F-408</strain>
    </source>
</reference>
<name>A0ABR7IUK8_9FLAO</name>
<organism evidence="2 3">
    <name type="scientific">Flavobacterium bernardetii</name>
    <dbReference type="NCBI Taxonomy" id="2813823"/>
    <lineage>
        <taxon>Bacteria</taxon>
        <taxon>Pseudomonadati</taxon>
        <taxon>Bacteroidota</taxon>
        <taxon>Flavobacteriia</taxon>
        <taxon>Flavobacteriales</taxon>
        <taxon>Flavobacteriaceae</taxon>
        <taxon>Flavobacterium</taxon>
    </lineage>
</organism>
<sequence length="718" mass="83858">MKFKLLIVLFLSSLLSHSQTKEEIKEFFWGKNDTYKSANTIPEKYKNESAVIIYKNQNFDYHKFGKSVTFISSNRKRIKLLDQAAVKEFSEFSYDDKFVSSKGNYSLRSSTLVLGVKVIKPDGKEVEIDVEKEAVTEDKSKKIAISNLEVNDIIDFYVHITEPFKSFEEYGFDPVETTLGETYPILDLKLSFNTENDFFVNFESYNGAPKLKQVDTGKSSARKYELLAKDVAKNDFPRWFLPLVELPCYKFQVFFARSGKFEKLADAFLSDKESVIKSRVSKDDVYNYYDTKFKPLGDIKDIEKFLKGKTFKNDEEKVKEVYYFCRHQYYTRYVEAFVVDEAKIMYPYELFESYPIFFTYEQQFINFFMQYLKSEKINFDIIIATDRENGPISDILIQRNAKVLLKIQTENPLIFGFFTPYSTPDIFNANIENTKAFALKVSNNKKVNAIEEITLPKTTHKDNVSTSTTYLTINADFNKISVKREEKLFGHNKEFEIEDKVNFIDFVNEDYKKYGTTPLLDLVKNKKKKEQYKKEYDALLKKIKDNQLESTKQGIESEFGFKIEDLKYELVNTGRFDKNNPLHYNADFTISNELIKKAGSNYILEIGKFITSQVEIEEKEKNRTNNIYSIFPRTFDYNVTLDIPTGFTVTGIEKLNTSIENETGGFISTAVIKDNKLIIKANKFYKNSYEPSSNWSKMVDFLNLSYQFTQEKILFKKN</sequence>
<evidence type="ECO:0000313" key="2">
    <source>
        <dbReference type="EMBL" id="MBC5833456.1"/>
    </source>
</evidence>
<proteinExistence type="predicted"/>
<protein>
    <submittedName>
        <fullName evidence="2">DUF3857 domain-containing protein</fullName>
    </submittedName>
</protein>
<dbReference type="RefSeq" id="WP_166124708.1">
    <property type="nucleotide sequence ID" value="NZ_JAANOQ010000001.1"/>
</dbReference>
<dbReference type="Proteomes" id="UP000605990">
    <property type="component" value="Unassembled WGS sequence"/>
</dbReference>
<dbReference type="Gene3D" id="2.60.120.1130">
    <property type="match status" value="1"/>
</dbReference>
<comment type="caution">
    <text evidence="2">The sequence shown here is derived from an EMBL/GenBank/DDBJ whole genome shotgun (WGS) entry which is preliminary data.</text>
</comment>
<accession>A0ABR7IUK8</accession>
<feature type="coiled-coil region" evidence="1">
    <location>
        <begin position="522"/>
        <end position="549"/>
    </location>
</feature>
<evidence type="ECO:0000313" key="3">
    <source>
        <dbReference type="Proteomes" id="UP000605990"/>
    </source>
</evidence>
<gene>
    <name evidence="2" type="ORF">H8R27_01020</name>
</gene>
<dbReference type="EMBL" id="JACRUN010000001">
    <property type="protein sequence ID" value="MBC5833456.1"/>
    <property type="molecule type" value="Genomic_DNA"/>
</dbReference>